<name>A0A8K0DLZ2_IGNLU</name>
<dbReference type="AlphaFoldDB" id="A0A8K0DLZ2"/>
<evidence type="ECO:0000313" key="1">
    <source>
        <dbReference type="EMBL" id="KAF2902830.1"/>
    </source>
</evidence>
<sequence length="234" mass="27254">MRRSSIIADDFSARDARRQECSMKCGEKVDIDARQSIFNKFYSMQNKNEQDIYLQGLTETRNIKQQRKRNPDGESRSRSYSLQIDTCNRCEELSVKIKSASLMEAAKKVTVAEKMIHERRSKMFYTMLKNTAVECKKRDDLAAVAFDYMQNLQLPFIPVQDLFYLTQLSVLVFCIHDLKTDKAYFYVHPENIASKGPVEVYSFLLDFIENYLPPAFENCDSFRIIAFPKIKTIA</sequence>
<dbReference type="EMBL" id="VTPC01001173">
    <property type="protein sequence ID" value="KAF2902830.1"/>
    <property type="molecule type" value="Genomic_DNA"/>
</dbReference>
<evidence type="ECO:0000313" key="2">
    <source>
        <dbReference type="Proteomes" id="UP000801492"/>
    </source>
</evidence>
<proteinExistence type="predicted"/>
<gene>
    <name evidence="1" type="ORF">ILUMI_03357</name>
</gene>
<dbReference type="Proteomes" id="UP000801492">
    <property type="component" value="Unassembled WGS sequence"/>
</dbReference>
<reference evidence="1" key="1">
    <citation type="submission" date="2019-08" db="EMBL/GenBank/DDBJ databases">
        <title>The genome of the North American firefly Photinus pyralis.</title>
        <authorList>
            <consortium name="Photinus pyralis genome working group"/>
            <person name="Fallon T.R."/>
            <person name="Sander Lower S.E."/>
            <person name="Weng J.-K."/>
        </authorList>
    </citation>
    <scope>NUCLEOTIDE SEQUENCE</scope>
    <source>
        <strain evidence="1">TRF0915ILg1</strain>
        <tissue evidence="1">Whole body</tissue>
    </source>
</reference>
<organism evidence="1 2">
    <name type="scientific">Ignelater luminosus</name>
    <name type="common">Cucubano</name>
    <name type="synonym">Pyrophorus luminosus</name>
    <dbReference type="NCBI Taxonomy" id="2038154"/>
    <lineage>
        <taxon>Eukaryota</taxon>
        <taxon>Metazoa</taxon>
        <taxon>Ecdysozoa</taxon>
        <taxon>Arthropoda</taxon>
        <taxon>Hexapoda</taxon>
        <taxon>Insecta</taxon>
        <taxon>Pterygota</taxon>
        <taxon>Neoptera</taxon>
        <taxon>Endopterygota</taxon>
        <taxon>Coleoptera</taxon>
        <taxon>Polyphaga</taxon>
        <taxon>Elateriformia</taxon>
        <taxon>Elateroidea</taxon>
        <taxon>Elateridae</taxon>
        <taxon>Agrypninae</taxon>
        <taxon>Pyrophorini</taxon>
        <taxon>Ignelater</taxon>
    </lineage>
</organism>
<protein>
    <submittedName>
        <fullName evidence="1">Uncharacterized protein</fullName>
    </submittedName>
</protein>
<comment type="caution">
    <text evidence="1">The sequence shown here is derived from an EMBL/GenBank/DDBJ whole genome shotgun (WGS) entry which is preliminary data.</text>
</comment>
<dbReference type="OrthoDB" id="6749982at2759"/>
<accession>A0A8K0DLZ2</accession>
<keyword evidence="2" id="KW-1185">Reference proteome</keyword>